<gene>
    <name evidence="6" type="ORF">IF1G_07717</name>
</gene>
<evidence type="ECO:0000256" key="4">
    <source>
        <dbReference type="SAM" id="MobiDB-lite"/>
    </source>
</evidence>
<evidence type="ECO:0000256" key="3">
    <source>
        <dbReference type="ARBA" id="ARBA00023242"/>
    </source>
</evidence>
<dbReference type="GO" id="GO:0005634">
    <property type="term" value="C:nucleus"/>
    <property type="evidence" value="ECO:0007669"/>
    <property type="project" value="UniProtKB-SubCell"/>
</dbReference>
<feature type="compositionally biased region" description="Low complexity" evidence="4">
    <location>
        <begin position="149"/>
        <end position="160"/>
    </location>
</feature>
<dbReference type="GO" id="GO:0033314">
    <property type="term" value="P:mitotic DNA replication checkpoint signaling"/>
    <property type="evidence" value="ECO:0007669"/>
    <property type="project" value="TreeGrafter"/>
</dbReference>
<feature type="compositionally biased region" description="Low complexity" evidence="4">
    <location>
        <begin position="659"/>
        <end position="673"/>
    </location>
</feature>
<comment type="caution">
    <text evidence="6">The sequence shown here is derived from an EMBL/GenBank/DDBJ whole genome shotgun (WGS) entry which is preliminary data.</text>
</comment>
<feature type="compositionally biased region" description="Basic and acidic residues" evidence="4">
    <location>
        <begin position="533"/>
        <end position="545"/>
    </location>
</feature>
<organism evidence="6 7">
    <name type="scientific">Cordyceps javanica</name>
    <dbReference type="NCBI Taxonomy" id="43265"/>
    <lineage>
        <taxon>Eukaryota</taxon>
        <taxon>Fungi</taxon>
        <taxon>Dikarya</taxon>
        <taxon>Ascomycota</taxon>
        <taxon>Pezizomycotina</taxon>
        <taxon>Sordariomycetes</taxon>
        <taxon>Hypocreomycetidae</taxon>
        <taxon>Hypocreales</taxon>
        <taxon>Cordycipitaceae</taxon>
        <taxon>Cordyceps</taxon>
    </lineage>
</organism>
<dbReference type="InterPro" id="IPR018564">
    <property type="entry name" value="Repl_chkpnt_MRC1_dom"/>
</dbReference>
<feature type="compositionally biased region" description="Polar residues" evidence="4">
    <location>
        <begin position="306"/>
        <end position="317"/>
    </location>
</feature>
<feature type="compositionally biased region" description="Acidic residues" evidence="4">
    <location>
        <begin position="1027"/>
        <end position="1036"/>
    </location>
</feature>
<feature type="compositionally biased region" description="Basic and acidic residues" evidence="4">
    <location>
        <begin position="91"/>
        <end position="107"/>
    </location>
</feature>
<feature type="compositionally biased region" description="Low complexity" evidence="4">
    <location>
        <begin position="1171"/>
        <end position="1192"/>
    </location>
</feature>
<evidence type="ECO:0000313" key="6">
    <source>
        <dbReference type="EMBL" id="TQV93985.1"/>
    </source>
</evidence>
<name>A0A545UWZ1_9HYPO</name>
<accession>A0A545UWZ1</accession>
<feature type="region of interest" description="Disordered" evidence="4">
    <location>
        <begin position="1"/>
        <end position="343"/>
    </location>
</feature>
<feature type="region of interest" description="Disordered" evidence="4">
    <location>
        <begin position="968"/>
        <end position="991"/>
    </location>
</feature>
<dbReference type="GO" id="GO:0010997">
    <property type="term" value="F:anaphase-promoting complex binding"/>
    <property type="evidence" value="ECO:0007669"/>
    <property type="project" value="TreeGrafter"/>
</dbReference>
<evidence type="ECO:0000256" key="2">
    <source>
        <dbReference type="ARBA" id="ARBA00022553"/>
    </source>
</evidence>
<dbReference type="GO" id="GO:0007095">
    <property type="term" value="P:mitotic G2 DNA damage checkpoint signaling"/>
    <property type="evidence" value="ECO:0007669"/>
    <property type="project" value="TreeGrafter"/>
</dbReference>
<feature type="compositionally biased region" description="Polar residues" evidence="4">
    <location>
        <begin position="1"/>
        <end position="12"/>
    </location>
</feature>
<dbReference type="Pfam" id="PF09444">
    <property type="entry name" value="MRC1"/>
    <property type="match status" value="1"/>
</dbReference>
<feature type="compositionally biased region" description="Basic and acidic residues" evidence="4">
    <location>
        <begin position="1258"/>
        <end position="1278"/>
    </location>
</feature>
<comment type="subcellular location">
    <subcellularLocation>
        <location evidence="1">Nucleus</location>
    </subcellularLocation>
</comment>
<feature type="region of interest" description="Disordered" evidence="4">
    <location>
        <begin position="649"/>
        <end position="673"/>
    </location>
</feature>
<feature type="compositionally biased region" description="Basic and acidic residues" evidence="4">
    <location>
        <begin position="252"/>
        <end position="263"/>
    </location>
</feature>
<sequence>MSAPSSPASSREGSPAPMLTPRSKIRALLATVDSSDEDGGAPTQLNKVSGPSVRSALAQLYDDDDDDESDIEVRPRGRLAARMQANSTSPIEKRPQNARERVRQMLEREEDDLPVAPRRLQRRAREATPDEQPILHDESNPYSPGLFVSSPAGPSPSRRAQQGPSDSESDDLPAVKSDRFKALVERKRQERLAREAKEEAERDERRARQEKLSSELDGLDSNDDAVSDIDDDEGGHTLTQKSARPSRKASKKAIEEMNRETQRMARSMQLAHEAKTRKKITKSSLFERFNFRPNGQDPEPIALAQPASSSRPATPQSDAEMEDAETPPSSPPSAKKAAEVPTAVQTGADEAEDLPTLDEISVSVLAQPIDKGKGKAIEVTRDQLTATDQTKKRVRVRLPNLINTLTVDADDELEITATVQDKVKAVFDNVPVKAAQESRSLQVLRALALVQSPDRNQNRRRKISTGLTNRELQVSLQQRAREQAKLERTRRLDLLKSQGIVVQTMEEREKQMEEVEDIVAKAREEVQRLMDQEREAAKKEKKDGTAADPLAWDDSDDEYEASENGEEVEAIELSGSEDDEGDDADDESDAANPLFDDEAEDSDGGEETKAIDDEDMEDEAAAQTRRRRARNVAIVLSDDEDEMEIKATPKPAKLTNQISPAAANGNSPAAPGSVLRSAKKTFIPGLPVKGPAGLGLTQIFAGTMDDSQMGTANGPTQSMMPDFDQFPDSNFSAPIDQPDDNIVEDSQRPETQGVTQGIRLNMSQSQMHGLDSLMRDYPDESQTIELSQDGGFQAYTPLKERFVEPPFSTVATDIIGTMEEGPQASPLLRRGKLRRKADVEKATEPTQPIPTEVPATAPDAFAKLKEEARQKEKRRLADAFNAKTSKAKEMVEQEAMESDDEYAGLGGVDGEDSDNESTASVKEMIDDATANDADDSKLAAFYADRARAEDEQQVEKLFKDITTGMLRRKRGADYDLSDSDDDGEARRRMKRRQFAKMQKALFADERVKKMAENPGNQAFLRTIEDRGSDDEMDILEIYESPSQRDSSQSPAPESQNAAQQTIPDSQPQQPARQVLGAAQAGGENDRAPARMRRTKNAKKPSNIGEVRETLSNLLEEPDASLIPATEAGSDSEGDDDEGGGPRSSNKENRSPRRTVAGVVDRISLKRGNSNASTSSSRLAFASAASASTSGAAFKVPPLLRRATTNSSIMSTAASSTTSSSSASTAAPGGGFGDEKMIKRAAGKRSGVVSRHAVPANEGHARIQESERRREEKKMKGAEKRLGVVGGLLGRGSFA</sequence>
<feature type="compositionally biased region" description="Basic and acidic residues" evidence="4">
    <location>
        <begin position="123"/>
        <end position="139"/>
    </location>
</feature>
<feature type="compositionally biased region" description="Polar residues" evidence="4">
    <location>
        <begin position="1040"/>
        <end position="1071"/>
    </location>
</feature>
<keyword evidence="7" id="KW-1185">Reference proteome</keyword>
<reference evidence="6 7" key="1">
    <citation type="journal article" date="2019" name="Appl. Microbiol. Biotechnol.">
        <title>Genome sequence of Isaria javanica and comparative genome analysis insights into family S53 peptidase evolution in fungal entomopathogens.</title>
        <authorList>
            <person name="Lin R."/>
            <person name="Zhang X."/>
            <person name="Xin B."/>
            <person name="Zou M."/>
            <person name="Gao Y."/>
            <person name="Qin F."/>
            <person name="Hu Q."/>
            <person name="Xie B."/>
            <person name="Cheng X."/>
        </authorList>
    </citation>
    <scope>NUCLEOTIDE SEQUENCE [LARGE SCALE GENOMIC DNA]</scope>
    <source>
        <strain evidence="6 7">IJ1G</strain>
    </source>
</reference>
<feature type="compositionally biased region" description="Basic residues" evidence="4">
    <location>
        <begin position="1089"/>
        <end position="1098"/>
    </location>
</feature>
<feature type="compositionally biased region" description="Acidic residues" evidence="4">
    <location>
        <begin position="892"/>
        <end position="902"/>
    </location>
</feature>
<feature type="region of interest" description="Disordered" evidence="4">
    <location>
        <begin position="872"/>
        <end position="930"/>
    </location>
</feature>
<dbReference type="OrthoDB" id="2130597at2759"/>
<feature type="region of interest" description="Disordered" evidence="4">
    <location>
        <begin position="533"/>
        <end position="628"/>
    </location>
</feature>
<feature type="compositionally biased region" description="Acidic residues" evidence="4">
    <location>
        <begin position="61"/>
        <end position="70"/>
    </location>
</feature>
<keyword evidence="2" id="KW-0597">Phosphoprotein</keyword>
<evidence type="ECO:0000313" key="7">
    <source>
        <dbReference type="Proteomes" id="UP000315783"/>
    </source>
</evidence>
<evidence type="ECO:0000256" key="1">
    <source>
        <dbReference type="ARBA" id="ARBA00004123"/>
    </source>
</evidence>
<dbReference type="EMBL" id="SPUK01000011">
    <property type="protein sequence ID" value="TQV93985.1"/>
    <property type="molecule type" value="Genomic_DNA"/>
</dbReference>
<feature type="compositionally biased region" description="Acidic residues" evidence="4">
    <location>
        <begin position="217"/>
        <end position="233"/>
    </location>
</feature>
<proteinExistence type="predicted"/>
<dbReference type="Proteomes" id="UP000315783">
    <property type="component" value="Unassembled WGS sequence"/>
</dbReference>
<feature type="region of interest" description="Disordered" evidence="4">
    <location>
        <begin position="1006"/>
        <end position="1193"/>
    </location>
</feature>
<dbReference type="PANTHER" id="PTHR14396">
    <property type="entry name" value="CLASPIN"/>
    <property type="match status" value="1"/>
</dbReference>
<feature type="compositionally biased region" description="Acidic residues" evidence="4">
    <location>
        <begin position="1129"/>
        <end position="1138"/>
    </location>
</feature>
<feature type="compositionally biased region" description="Low complexity" evidence="4">
    <location>
        <begin position="1210"/>
        <end position="1226"/>
    </location>
</feature>
<feature type="domain" description="DNA replication checkpoint mediator MRC1" evidence="5">
    <location>
        <begin position="883"/>
        <end position="1021"/>
    </location>
</feature>
<dbReference type="STRING" id="43265.A0A545UWZ1"/>
<dbReference type="PANTHER" id="PTHR14396:SF10">
    <property type="entry name" value="CLASPIN"/>
    <property type="match status" value="1"/>
</dbReference>
<feature type="compositionally biased region" description="Basic and acidic residues" evidence="4">
    <location>
        <begin position="176"/>
        <end position="214"/>
    </location>
</feature>
<evidence type="ECO:0000259" key="5">
    <source>
        <dbReference type="Pfam" id="PF09444"/>
    </source>
</evidence>
<feature type="compositionally biased region" description="Acidic residues" evidence="4">
    <location>
        <begin position="551"/>
        <end position="605"/>
    </location>
</feature>
<feature type="region of interest" description="Disordered" evidence="4">
    <location>
        <begin position="814"/>
        <end position="857"/>
    </location>
</feature>
<keyword evidence="3" id="KW-0539">Nucleus</keyword>
<protein>
    <submittedName>
        <fullName evidence="6">DNA replication checkpoint mediator</fullName>
    </submittedName>
</protein>
<dbReference type="InterPro" id="IPR024146">
    <property type="entry name" value="Claspin"/>
</dbReference>
<feature type="region of interest" description="Disordered" evidence="4">
    <location>
        <begin position="1210"/>
        <end position="1278"/>
    </location>
</feature>